<dbReference type="OrthoDB" id="8550022at2"/>
<evidence type="ECO:0000256" key="1">
    <source>
        <dbReference type="ARBA" id="ARBA00004459"/>
    </source>
</evidence>
<evidence type="ECO:0000256" key="5">
    <source>
        <dbReference type="ARBA" id="ARBA00023237"/>
    </source>
</evidence>
<comment type="subcellular location">
    <subcellularLocation>
        <location evidence="1">Cell outer membrane</location>
        <topology evidence="1">Lipid-anchor</topology>
    </subcellularLocation>
</comment>
<keyword evidence="9" id="KW-1185">Reference proteome</keyword>
<protein>
    <recommendedName>
        <fullName evidence="10">Lipoprotein</fullName>
    </recommendedName>
</protein>
<evidence type="ECO:0000256" key="2">
    <source>
        <dbReference type="ARBA" id="ARBA00022729"/>
    </source>
</evidence>
<keyword evidence="5" id="KW-0998">Cell outer membrane</keyword>
<evidence type="ECO:0000256" key="7">
    <source>
        <dbReference type="SAM" id="MobiDB-lite"/>
    </source>
</evidence>
<evidence type="ECO:0000256" key="6">
    <source>
        <dbReference type="ARBA" id="ARBA00023288"/>
    </source>
</evidence>
<proteinExistence type="predicted"/>
<keyword evidence="4" id="KW-0564">Palmitate</keyword>
<evidence type="ECO:0000313" key="8">
    <source>
        <dbReference type="EMBL" id="KAA6186560.1"/>
    </source>
</evidence>
<evidence type="ECO:0000256" key="4">
    <source>
        <dbReference type="ARBA" id="ARBA00023139"/>
    </source>
</evidence>
<accession>A0A5M8FQT4</accession>
<keyword evidence="2" id="KW-0732">Signal</keyword>
<evidence type="ECO:0000256" key="3">
    <source>
        <dbReference type="ARBA" id="ARBA00023136"/>
    </source>
</evidence>
<keyword evidence="6" id="KW-0449">Lipoprotein</keyword>
<evidence type="ECO:0000313" key="9">
    <source>
        <dbReference type="Proteomes" id="UP000322981"/>
    </source>
</evidence>
<evidence type="ECO:0008006" key="10">
    <source>
        <dbReference type="Google" id="ProtNLM"/>
    </source>
</evidence>
<feature type="region of interest" description="Disordered" evidence="7">
    <location>
        <begin position="33"/>
        <end position="87"/>
    </location>
</feature>
<feature type="compositionally biased region" description="Polar residues" evidence="7">
    <location>
        <begin position="42"/>
        <end position="52"/>
    </location>
</feature>
<dbReference type="Proteomes" id="UP000322981">
    <property type="component" value="Unassembled WGS sequence"/>
</dbReference>
<dbReference type="InterPro" id="IPR032831">
    <property type="entry name" value="LptM_cons"/>
</dbReference>
<dbReference type="PROSITE" id="PS51257">
    <property type="entry name" value="PROKAR_LIPOPROTEIN"/>
    <property type="match status" value="1"/>
</dbReference>
<organism evidence="8 9">
    <name type="scientific">Thiohalocapsa marina</name>
    <dbReference type="NCBI Taxonomy" id="424902"/>
    <lineage>
        <taxon>Bacteria</taxon>
        <taxon>Pseudomonadati</taxon>
        <taxon>Pseudomonadota</taxon>
        <taxon>Gammaproteobacteria</taxon>
        <taxon>Chromatiales</taxon>
        <taxon>Chromatiaceae</taxon>
        <taxon>Thiohalocapsa</taxon>
    </lineage>
</organism>
<dbReference type="EMBL" id="VWXX01000004">
    <property type="protein sequence ID" value="KAA6186560.1"/>
    <property type="molecule type" value="Genomic_DNA"/>
</dbReference>
<comment type="caution">
    <text evidence="8">The sequence shown here is derived from an EMBL/GenBank/DDBJ whole genome shotgun (WGS) entry which is preliminary data.</text>
</comment>
<dbReference type="Pfam" id="PF13627">
    <property type="entry name" value="LptM_cons"/>
    <property type="match status" value="1"/>
</dbReference>
<reference evidence="8 9" key="1">
    <citation type="submission" date="2019-09" db="EMBL/GenBank/DDBJ databases">
        <title>Whole-genome sequence of the purple sulfur bacterium Thiohalocapsa marina DSM 19078.</title>
        <authorList>
            <person name="Kyndt J.A."/>
            <person name="Meyer T.E."/>
        </authorList>
    </citation>
    <scope>NUCLEOTIDE SEQUENCE [LARGE SCALE GENOMIC DNA]</scope>
    <source>
        <strain evidence="8 9">DSM 19078</strain>
    </source>
</reference>
<dbReference type="NCBIfam" id="NF047847">
    <property type="entry name" value="SS_mature_LptM"/>
    <property type="match status" value="1"/>
</dbReference>
<sequence>MHCWARTLFYSIVAVLAIGQMVVACGQKGDLYLPERPPATQADASQSRTGQADTPVPAPDASGDALEALDDVPSTNLPMLPTDAAGL</sequence>
<dbReference type="GO" id="GO:0009279">
    <property type="term" value="C:cell outer membrane"/>
    <property type="evidence" value="ECO:0007669"/>
    <property type="project" value="UniProtKB-SubCell"/>
</dbReference>
<dbReference type="RefSeq" id="WP_150090705.1">
    <property type="nucleotide sequence ID" value="NZ_JBFUOH010000052.1"/>
</dbReference>
<gene>
    <name evidence="8" type="ORF">F2Q65_04070</name>
</gene>
<dbReference type="AlphaFoldDB" id="A0A5M8FQT4"/>
<keyword evidence="3" id="KW-0472">Membrane</keyword>
<name>A0A5M8FQT4_9GAMM</name>